<dbReference type="EMBL" id="UFAJ01001346">
    <property type="protein sequence ID" value="SSD62251.1"/>
    <property type="molecule type" value="Genomic_DNA"/>
</dbReference>
<dbReference type="VEuPathDB" id="FungiDB:SCODWIG_04014"/>
<feature type="domain" description="Pyridoxamine kinase/Phosphomethylpyrimidine kinase" evidence="1">
    <location>
        <begin position="4"/>
        <end position="141"/>
    </location>
</feature>
<dbReference type="Gene3D" id="3.40.1190.20">
    <property type="match status" value="1"/>
</dbReference>
<accession>A0A376BCC8</accession>
<protein>
    <recommendedName>
        <fullName evidence="1">Pyridoxamine kinase/Phosphomethylpyrimidine kinase domain-containing protein</fullName>
    </recommendedName>
</protein>
<dbReference type="PANTHER" id="PTHR20858">
    <property type="entry name" value="PHOSPHOMETHYLPYRIMIDINE KINASE"/>
    <property type="match status" value="1"/>
</dbReference>
<dbReference type="AlphaFoldDB" id="A0A376BCC8"/>
<dbReference type="GO" id="GO:0005829">
    <property type="term" value="C:cytosol"/>
    <property type="evidence" value="ECO:0007669"/>
    <property type="project" value="TreeGrafter"/>
</dbReference>
<dbReference type="InterPro" id="IPR013749">
    <property type="entry name" value="PM/HMP-P_kinase-1"/>
</dbReference>
<evidence type="ECO:0000313" key="2">
    <source>
        <dbReference type="EMBL" id="SSD62251.1"/>
    </source>
</evidence>
<dbReference type="Proteomes" id="UP000262825">
    <property type="component" value="Unassembled WGS sequence"/>
</dbReference>
<organism evidence="2 3">
    <name type="scientific">Saccharomycodes ludwigii</name>
    <dbReference type="NCBI Taxonomy" id="36035"/>
    <lineage>
        <taxon>Eukaryota</taxon>
        <taxon>Fungi</taxon>
        <taxon>Dikarya</taxon>
        <taxon>Ascomycota</taxon>
        <taxon>Saccharomycotina</taxon>
        <taxon>Saccharomycetes</taxon>
        <taxon>Saccharomycodales</taxon>
        <taxon>Saccharomycodaceae</taxon>
        <taxon>Saccharomycodes</taxon>
    </lineage>
</organism>
<dbReference type="Pfam" id="PF08543">
    <property type="entry name" value="Phos_pyr_kin"/>
    <property type="match status" value="1"/>
</dbReference>
<dbReference type="PANTHER" id="PTHR20858:SF17">
    <property type="entry name" value="HYDROXYMETHYLPYRIMIDINE_PHOSPHOMETHYLPYRIMIDINE KINASE THI20-RELATED"/>
    <property type="match status" value="1"/>
</dbReference>
<sequence>MLTFEAINAIYEELLNNDKCNDLNFVVDPVFVATSGFQLTFDNPKNELIKQLCEKIFPHALLITPNLEESIDILEYFKEVAGNNNTFGIEDIGSVDDLISIAIELHKKVKTPNVLVKGGHCPWTTSNSKNITDVLYLSKENKIILFWCY</sequence>
<dbReference type="GO" id="GO:0008902">
    <property type="term" value="F:hydroxymethylpyrimidine kinase activity"/>
    <property type="evidence" value="ECO:0007669"/>
    <property type="project" value="TreeGrafter"/>
</dbReference>
<dbReference type="GO" id="GO:0008972">
    <property type="term" value="F:phosphomethylpyrimidine kinase activity"/>
    <property type="evidence" value="ECO:0007669"/>
    <property type="project" value="TreeGrafter"/>
</dbReference>
<proteinExistence type="predicted"/>
<evidence type="ECO:0000259" key="1">
    <source>
        <dbReference type="Pfam" id="PF08543"/>
    </source>
</evidence>
<dbReference type="GO" id="GO:0009228">
    <property type="term" value="P:thiamine biosynthetic process"/>
    <property type="evidence" value="ECO:0007669"/>
    <property type="project" value="TreeGrafter"/>
</dbReference>
<dbReference type="InterPro" id="IPR029056">
    <property type="entry name" value="Ribokinase-like"/>
</dbReference>
<gene>
    <name evidence="2" type="ORF">SCODWIG_04014</name>
</gene>
<name>A0A376BCC8_9ASCO</name>
<evidence type="ECO:0000313" key="3">
    <source>
        <dbReference type="Proteomes" id="UP000262825"/>
    </source>
</evidence>
<reference evidence="3" key="1">
    <citation type="submission" date="2018-06" db="EMBL/GenBank/DDBJ databases">
        <authorList>
            <person name="Guldener U."/>
        </authorList>
    </citation>
    <scope>NUCLEOTIDE SEQUENCE [LARGE SCALE GENOMIC DNA]</scope>
    <source>
        <strain evidence="3">UTAD17</strain>
    </source>
</reference>
<dbReference type="SUPFAM" id="SSF53613">
    <property type="entry name" value="Ribokinase-like"/>
    <property type="match status" value="1"/>
</dbReference>
<keyword evidence="3" id="KW-1185">Reference proteome</keyword>